<dbReference type="EMBL" id="DTCK01000014">
    <property type="protein sequence ID" value="HGQ35579.1"/>
    <property type="molecule type" value="Genomic_DNA"/>
</dbReference>
<accession>A0A7C4NM85</accession>
<reference evidence="2" key="1">
    <citation type="journal article" date="2020" name="mSystems">
        <title>Genome- and Community-Level Interaction Insights into Carbon Utilization and Element Cycling Functions of Hydrothermarchaeota in Hydrothermal Sediment.</title>
        <authorList>
            <person name="Zhou Z."/>
            <person name="Liu Y."/>
            <person name="Xu W."/>
            <person name="Pan J."/>
            <person name="Luo Z.H."/>
            <person name="Li M."/>
        </authorList>
    </citation>
    <scope>NUCLEOTIDE SEQUENCE [LARGE SCALE GENOMIC DNA]</scope>
    <source>
        <strain evidence="2">SpSt-637</strain>
        <strain evidence="1">SpSt-667</strain>
    </source>
</reference>
<evidence type="ECO:0000313" key="2">
    <source>
        <dbReference type="EMBL" id="HGQ64247.1"/>
    </source>
</evidence>
<organism evidence="2">
    <name type="scientific">Ignisphaera aggregans</name>
    <dbReference type="NCBI Taxonomy" id="334771"/>
    <lineage>
        <taxon>Archaea</taxon>
        <taxon>Thermoproteota</taxon>
        <taxon>Thermoprotei</taxon>
        <taxon>Desulfurococcales</taxon>
        <taxon>Desulfurococcaceae</taxon>
        <taxon>Ignisphaera</taxon>
    </lineage>
</organism>
<dbReference type="AlphaFoldDB" id="A0A7C4NM85"/>
<dbReference type="EMBL" id="DTBD01000024">
    <property type="protein sequence ID" value="HGQ64247.1"/>
    <property type="molecule type" value="Genomic_DNA"/>
</dbReference>
<sequence>MFFSYRKSPLGTIVREHTASILGVYNDRNEAEKDLEHLRGRISAELRIIDLLEVEGWEKMIKLDSDLADVVKSFGGRYALIAFWGSSEP</sequence>
<gene>
    <name evidence="2" type="ORF">ENU08_03290</name>
    <name evidence="1" type="ORF">ENU41_02745</name>
</gene>
<proteinExistence type="predicted"/>
<comment type="caution">
    <text evidence="2">The sequence shown here is derived from an EMBL/GenBank/DDBJ whole genome shotgun (WGS) entry which is preliminary data.</text>
</comment>
<protein>
    <submittedName>
        <fullName evidence="2">Uncharacterized protein</fullName>
    </submittedName>
</protein>
<evidence type="ECO:0000313" key="1">
    <source>
        <dbReference type="EMBL" id="HGQ35579.1"/>
    </source>
</evidence>
<name>A0A7C4NM85_9CREN</name>